<organism evidence="10 11">
    <name type="scientific">Nitrosomonas halophila</name>
    <dbReference type="NCBI Taxonomy" id="44576"/>
    <lineage>
        <taxon>Bacteria</taxon>
        <taxon>Pseudomonadati</taxon>
        <taxon>Pseudomonadota</taxon>
        <taxon>Betaproteobacteria</taxon>
        <taxon>Nitrosomonadales</taxon>
        <taxon>Nitrosomonadaceae</taxon>
        <taxon>Nitrosomonas</taxon>
    </lineage>
</organism>
<keyword evidence="6 8" id="KW-0067">ATP-binding</keyword>
<dbReference type="STRING" id="44576.SAMN05421881_102718"/>
<evidence type="ECO:0000313" key="11">
    <source>
        <dbReference type="Proteomes" id="UP000198640"/>
    </source>
</evidence>
<dbReference type="InterPro" id="IPR012795">
    <property type="entry name" value="tRNA_Ile_lys_synt_N"/>
</dbReference>
<keyword evidence="5 8" id="KW-0547">Nucleotide-binding</keyword>
<evidence type="ECO:0000256" key="7">
    <source>
        <dbReference type="ARBA" id="ARBA00048539"/>
    </source>
</evidence>
<evidence type="ECO:0000259" key="9">
    <source>
        <dbReference type="SMART" id="SM00977"/>
    </source>
</evidence>
<evidence type="ECO:0000256" key="2">
    <source>
        <dbReference type="ARBA" id="ARBA00022490"/>
    </source>
</evidence>
<dbReference type="Gene3D" id="3.40.50.620">
    <property type="entry name" value="HUPs"/>
    <property type="match status" value="1"/>
</dbReference>
<dbReference type="CDD" id="cd01992">
    <property type="entry name" value="TilS_N"/>
    <property type="match status" value="1"/>
</dbReference>
<dbReference type="RefSeq" id="WP_090413965.1">
    <property type="nucleotide sequence ID" value="NZ_FNOY01000027.1"/>
</dbReference>
<dbReference type="SUPFAM" id="SSF52402">
    <property type="entry name" value="Adenine nucleotide alpha hydrolases-like"/>
    <property type="match status" value="1"/>
</dbReference>
<feature type="binding site" evidence="8">
    <location>
        <begin position="35"/>
        <end position="40"/>
    </location>
    <ligand>
        <name>ATP</name>
        <dbReference type="ChEBI" id="CHEBI:30616"/>
    </ligand>
</feature>
<evidence type="ECO:0000256" key="3">
    <source>
        <dbReference type="ARBA" id="ARBA00022598"/>
    </source>
</evidence>
<keyword evidence="3 8" id="KW-0436">Ligase</keyword>
<comment type="domain">
    <text evidence="8">The N-terminal region contains the highly conserved SGGXDS motif, predicted to be a P-loop motif involved in ATP binding.</text>
</comment>
<evidence type="ECO:0000256" key="6">
    <source>
        <dbReference type="ARBA" id="ARBA00022840"/>
    </source>
</evidence>
<dbReference type="SUPFAM" id="SSF56037">
    <property type="entry name" value="PheT/TilS domain"/>
    <property type="match status" value="1"/>
</dbReference>
<accession>A0A1H3IMT2</accession>
<dbReference type="HAMAP" id="MF_01161">
    <property type="entry name" value="tRNA_Ile_lys_synt"/>
    <property type="match status" value="1"/>
</dbReference>
<dbReference type="PANTHER" id="PTHR43033">
    <property type="entry name" value="TRNA(ILE)-LYSIDINE SYNTHASE-RELATED"/>
    <property type="match status" value="1"/>
</dbReference>
<evidence type="ECO:0000256" key="1">
    <source>
        <dbReference type="ARBA" id="ARBA00004496"/>
    </source>
</evidence>
<dbReference type="PANTHER" id="PTHR43033:SF1">
    <property type="entry name" value="TRNA(ILE)-LYSIDINE SYNTHASE-RELATED"/>
    <property type="match status" value="1"/>
</dbReference>
<dbReference type="EMBL" id="FNOY01000027">
    <property type="protein sequence ID" value="SDY28124.1"/>
    <property type="molecule type" value="Genomic_DNA"/>
</dbReference>
<comment type="catalytic activity">
    <reaction evidence="7 8">
        <text>cytidine(34) in tRNA(Ile2) + L-lysine + ATP = lysidine(34) in tRNA(Ile2) + AMP + diphosphate + H(+)</text>
        <dbReference type="Rhea" id="RHEA:43744"/>
        <dbReference type="Rhea" id="RHEA-COMP:10625"/>
        <dbReference type="Rhea" id="RHEA-COMP:10670"/>
        <dbReference type="ChEBI" id="CHEBI:15378"/>
        <dbReference type="ChEBI" id="CHEBI:30616"/>
        <dbReference type="ChEBI" id="CHEBI:32551"/>
        <dbReference type="ChEBI" id="CHEBI:33019"/>
        <dbReference type="ChEBI" id="CHEBI:82748"/>
        <dbReference type="ChEBI" id="CHEBI:83665"/>
        <dbReference type="ChEBI" id="CHEBI:456215"/>
        <dbReference type="EC" id="6.3.4.19"/>
    </reaction>
</comment>
<dbReference type="NCBIfam" id="TIGR02433">
    <property type="entry name" value="lysidine_TilS_C"/>
    <property type="match status" value="1"/>
</dbReference>
<dbReference type="GO" id="GO:0005524">
    <property type="term" value="F:ATP binding"/>
    <property type="evidence" value="ECO:0007669"/>
    <property type="project" value="UniProtKB-UniRule"/>
</dbReference>
<name>A0A1H3IMT2_9PROT</name>
<gene>
    <name evidence="8" type="primary">tilS</name>
    <name evidence="10" type="ORF">SAMN05421881_102718</name>
</gene>
<dbReference type="Pfam" id="PF01171">
    <property type="entry name" value="ATP_bind_3"/>
    <property type="match status" value="1"/>
</dbReference>
<keyword evidence="4 8" id="KW-0819">tRNA processing</keyword>
<dbReference type="OrthoDB" id="9807403at2"/>
<proteinExistence type="inferred from homology"/>
<evidence type="ECO:0000256" key="4">
    <source>
        <dbReference type="ARBA" id="ARBA00022694"/>
    </source>
</evidence>
<evidence type="ECO:0000313" key="10">
    <source>
        <dbReference type="EMBL" id="SDY28124.1"/>
    </source>
</evidence>
<dbReference type="Gene3D" id="1.20.59.20">
    <property type="match status" value="1"/>
</dbReference>
<dbReference type="Pfam" id="PF09179">
    <property type="entry name" value="TilS"/>
    <property type="match status" value="1"/>
</dbReference>
<sequence>MENSRSNHPNSITDYVQRNLRTQVQAGDHLVVALSGGVDSVVLLDLLAKTSPPMGLKLSAAHVAHGISSHTGQWSAFCQTLCDRLGIPLTIHRLQIQKRPQESLEAVARQARYRVFEQIQADYIALAQHQDDQVETLLLQLLRGAGVKGLSAMPRIRPLKPGASTRLLRPLLDISRTAILHYARQQNLEWITDESNSNIRFDRNFLRHRILPLLEQRYPAYRKTITRASQHLGEAFHLLDELAQVDAQTVIRADKIQLAGLRGLSPARAKNLLRYLLAQRMVSLPSTAKLEEILRQLYGAQPDTQLRFMVDTLEIRCYRRQVEFLCTQSASSPITPVTWRGEQWLHLSVPHNKLEFTYQNATGIDPGKLAQQTVTIRSRTGGERFQPDCRRPRRSLKKILQEAALPPWKRDMLPLLFCGEQLVWVAGIGVDCSFQAQPDQTGLVVTLHTHQTT</sequence>
<dbReference type="NCBIfam" id="TIGR02432">
    <property type="entry name" value="lysidine_TilS_N"/>
    <property type="match status" value="1"/>
</dbReference>
<keyword evidence="2 8" id="KW-0963">Cytoplasm</keyword>
<dbReference type="InterPro" id="IPR015262">
    <property type="entry name" value="tRNA_Ile_lys_synt_subst-bd"/>
</dbReference>
<evidence type="ECO:0000256" key="8">
    <source>
        <dbReference type="HAMAP-Rule" id="MF_01161"/>
    </source>
</evidence>
<feature type="domain" description="Lysidine-tRNA(Ile) synthetase C-terminal" evidence="9">
    <location>
        <begin position="374"/>
        <end position="447"/>
    </location>
</feature>
<dbReference type="SMART" id="SM00977">
    <property type="entry name" value="TilS_C"/>
    <property type="match status" value="1"/>
</dbReference>
<dbReference type="InterPro" id="IPR012094">
    <property type="entry name" value="tRNA_Ile_lys_synt"/>
</dbReference>
<comment type="function">
    <text evidence="8">Ligates lysine onto the cytidine present at position 34 of the AUA codon-specific tRNA(Ile) that contains the anticodon CAU, in an ATP-dependent manner. Cytidine is converted to lysidine, thus changing the amino acid specificity of the tRNA from methionine to isoleucine.</text>
</comment>
<dbReference type="AlphaFoldDB" id="A0A1H3IMT2"/>
<dbReference type="SUPFAM" id="SSF82829">
    <property type="entry name" value="MesJ substrate recognition domain-like"/>
    <property type="match status" value="1"/>
</dbReference>
<dbReference type="Proteomes" id="UP000198640">
    <property type="component" value="Unassembled WGS sequence"/>
</dbReference>
<protein>
    <recommendedName>
        <fullName evidence="8">tRNA(Ile)-lysidine synthase</fullName>
        <ecNumber evidence="8">6.3.4.19</ecNumber>
    </recommendedName>
    <alternativeName>
        <fullName evidence="8">tRNA(Ile)-2-lysyl-cytidine synthase</fullName>
    </alternativeName>
    <alternativeName>
        <fullName evidence="8">tRNA(Ile)-lysidine synthetase</fullName>
    </alternativeName>
</protein>
<dbReference type="GO" id="GO:0032267">
    <property type="term" value="F:tRNA(Ile)-lysidine synthase activity"/>
    <property type="evidence" value="ECO:0007669"/>
    <property type="project" value="UniProtKB-EC"/>
</dbReference>
<dbReference type="InterPro" id="IPR012796">
    <property type="entry name" value="Lysidine-tRNA-synth_C"/>
</dbReference>
<comment type="similarity">
    <text evidence="8">Belongs to the tRNA(Ile)-lysidine synthase family.</text>
</comment>
<dbReference type="GO" id="GO:0005737">
    <property type="term" value="C:cytoplasm"/>
    <property type="evidence" value="ECO:0007669"/>
    <property type="project" value="UniProtKB-SubCell"/>
</dbReference>
<reference evidence="10 11" key="1">
    <citation type="submission" date="2016-10" db="EMBL/GenBank/DDBJ databases">
        <authorList>
            <person name="de Groot N.N."/>
        </authorList>
    </citation>
    <scope>NUCLEOTIDE SEQUENCE [LARGE SCALE GENOMIC DNA]</scope>
    <source>
        <strain evidence="10 11">Nm1</strain>
    </source>
</reference>
<dbReference type="Pfam" id="PF11734">
    <property type="entry name" value="TilS_C"/>
    <property type="match status" value="1"/>
</dbReference>
<comment type="subcellular location">
    <subcellularLocation>
        <location evidence="1 8">Cytoplasm</location>
    </subcellularLocation>
</comment>
<keyword evidence="11" id="KW-1185">Reference proteome</keyword>
<dbReference type="InterPro" id="IPR014729">
    <property type="entry name" value="Rossmann-like_a/b/a_fold"/>
</dbReference>
<evidence type="ECO:0000256" key="5">
    <source>
        <dbReference type="ARBA" id="ARBA00022741"/>
    </source>
</evidence>
<dbReference type="EC" id="6.3.4.19" evidence="8"/>
<dbReference type="GO" id="GO:0006400">
    <property type="term" value="P:tRNA modification"/>
    <property type="evidence" value="ECO:0007669"/>
    <property type="project" value="UniProtKB-UniRule"/>
</dbReference>
<dbReference type="InterPro" id="IPR011063">
    <property type="entry name" value="TilS/TtcA_N"/>
</dbReference>